<keyword evidence="4" id="KW-1185">Reference proteome</keyword>
<evidence type="ECO:0000313" key="2">
    <source>
        <dbReference type="EMBL" id="KQJ83604.1"/>
    </source>
</evidence>
<protein>
    <submittedName>
        <fullName evidence="2 3">Uncharacterized protein</fullName>
    </submittedName>
</protein>
<name>A0A0Q3EB60_BRADI</name>
<reference evidence="3" key="3">
    <citation type="submission" date="2018-08" db="UniProtKB">
        <authorList>
            <consortium name="EnsemblPlants"/>
        </authorList>
    </citation>
    <scope>IDENTIFICATION</scope>
    <source>
        <strain evidence="3">cv. Bd21</strain>
    </source>
</reference>
<feature type="region of interest" description="Disordered" evidence="1">
    <location>
        <begin position="61"/>
        <end position="85"/>
    </location>
</feature>
<dbReference type="AlphaFoldDB" id="A0A0Q3EB60"/>
<proteinExistence type="predicted"/>
<sequence>MIRLQNTGDLPSKQFCLASCSCCTAYLSAVYFDVICNSDQNTSSERLKSFASALPFHYRRRNITRPKSRNRKEKKSNTVGGSLAVQKNEKTHSLWRPCTIKHLNIISNEICQDHRIKIQVLKSFAS</sequence>
<evidence type="ECO:0000313" key="4">
    <source>
        <dbReference type="Proteomes" id="UP000008810"/>
    </source>
</evidence>
<dbReference type="EMBL" id="CM000884">
    <property type="protein sequence ID" value="KQJ83604.1"/>
    <property type="molecule type" value="Genomic_DNA"/>
</dbReference>
<reference evidence="2" key="2">
    <citation type="submission" date="2017-06" db="EMBL/GenBank/DDBJ databases">
        <title>WGS assembly of Brachypodium distachyon.</title>
        <authorList>
            <consortium name="The International Brachypodium Initiative"/>
            <person name="Lucas S."/>
            <person name="Harmon-Smith M."/>
            <person name="Lail K."/>
            <person name="Tice H."/>
            <person name="Grimwood J."/>
            <person name="Bruce D."/>
            <person name="Barry K."/>
            <person name="Shu S."/>
            <person name="Lindquist E."/>
            <person name="Wang M."/>
            <person name="Pitluck S."/>
            <person name="Vogel J.P."/>
            <person name="Garvin D.F."/>
            <person name="Mockler T.C."/>
            <person name="Schmutz J."/>
            <person name="Rokhsar D."/>
            <person name="Bevan M.W."/>
        </authorList>
    </citation>
    <scope>NUCLEOTIDE SEQUENCE</scope>
    <source>
        <strain evidence="2">Bd21</strain>
    </source>
</reference>
<accession>A0A0Q3EB60</accession>
<organism evidence="2">
    <name type="scientific">Brachypodium distachyon</name>
    <name type="common">Purple false brome</name>
    <name type="synonym">Trachynia distachya</name>
    <dbReference type="NCBI Taxonomy" id="15368"/>
    <lineage>
        <taxon>Eukaryota</taxon>
        <taxon>Viridiplantae</taxon>
        <taxon>Streptophyta</taxon>
        <taxon>Embryophyta</taxon>
        <taxon>Tracheophyta</taxon>
        <taxon>Spermatophyta</taxon>
        <taxon>Magnoliopsida</taxon>
        <taxon>Liliopsida</taxon>
        <taxon>Poales</taxon>
        <taxon>Poaceae</taxon>
        <taxon>BOP clade</taxon>
        <taxon>Pooideae</taxon>
        <taxon>Stipodae</taxon>
        <taxon>Brachypodieae</taxon>
        <taxon>Brachypodium</taxon>
    </lineage>
</organism>
<evidence type="ECO:0000313" key="3">
    <source>
        <dbReference type="EnsemblPlants" id="KQJ83604"/>
    </source>
</evidence>
<gene>
    <name evidence="2" type="ORF">BRADI_5g15734v3</name>
</gene>
<feature type="compositionally biased region" description="Basic residues" evidence="1">
    <location>
        <begin position="61"/>
        <end position="74"/>
    </location>
</feature>
<dbReference type="Gramene" id="KQJ83604">
    <property type="protein sequence ID" value="KQJ83604"/>
    <property type="gene ID" value="BRADI_5g15734v3"/>
</dbReference>
<evidence type="ECO:0000256" key="1">
    <source>
        <dbReference type="SAM" id="MobiDB-lite"/>
    </source>
</evidence>
<dbReference type="EnsemblPlants" id="KQJ83604">
    <property type="protein sequence ID" value="KQJ83604"/>
    <property type="gene ID" value="BRADI_5g15734v3"/>
</dbReference>
<dbReference type="InParanoid" id="A0A0Q3EB60"/>
<dbReference type="Proteomes" id="UP000008810">
    <property type="component" value="Chromosome 5"/>
</dbReference>
<reference evidence="2 3" key="1">
    <citation type="journal article" date="2010" name="Nature">
        <title>Genome sequencing and analysis of the model grass Brachypodium distachyon.</title>
        <authorList>
            <consortium name="International Brachypodium Initiative"/>
        </authorList>
    </citation>
    <scope>NUCLEOTIDE SEQUENCE [LARGE SCALE GENOMIC DNA]</scope>
    <source>
        <strain evidence="2 3">Bd21</strain>
    </source>
</reference>